<dbReference type="Proteomes" id="UP000007100">
    <property type="component" value="Chromosome"/>
</dbReference>
<reference evidence="2 3" key="1">
    <citation type="submission" date="2010-12" db="EMBL/GenBank/DDBJ databases">
        <title>Whole genome sequence of Acidiphilium multivorum AIU301.</title>
        <authorList>
            <person name="Narita-Yamada S."/>
            <person name="Nakamura S."/>
            <person name="Ito N."/>
            <person name="Takarada H."/>
            <person name="Katano Y."/>
            <person name="Nakazawa H."/>
            <person name="Hosoyama A."/>
            <person name="Yamada R."/>
            <person name="Fujita N."/>
        </authorList>
    </citation>
    <scope>NUCLEOTIDE SEQUENCE [LARGE SCALE GENOMIC DNA]</scope>
    <source>
        <strain evidence="3">DSM 11245 / JCM 8867 / AIU301</strain>
    </source>
</reference>
<dbReference type="EMBL" id="AP012035">
    <property type="protein sequence ID" value="BAJ81370.1"/>
    <property type="molecule type" value="Genomic_DNA"/>
</dbReference>
<evidence type="ECO:0000313" key="2">
    <source>
        <dbReference type="EMBL" id="BAJ81370.1"/>
    </source>
</evidence>
<dbReference type="AlphaFoldDB" id="F0J010"/>
<protein>
    <submittedName>
        <fullName evidence="2">Uncharacterized protein</fullName>
    </submittedName>
</protein>
<keyword evidence="3" id="KW-1185">Reference proteome</keyword>
<evidence type="ECO:0000256" key="1">
    <source>
        <dbReference type="SAM" id="MobiDB-lite"/>
    </source>
</evidence>
<dbReference type="KEGG" id="amv:ACMV_20230"/>
<accession>F0J010</accession>
<feature type="region of interest" description="Disordered" evidence="1">
    <location>
        <begin position="1"/>
        <end position="44"/>
    </location>
</feature>
<sequence>MSELDRFPEADTRLGKAYGGLGGKQKGRFWAKKEDTGRSDRRATYPRPKWRLRRAKSAEPAITFQHRETSATQQFQVEEHRLQESVAGESRQAVLLQAS</sequence>
<feature type="compositionally biased region" description="Basic and acidic residues" evidence="1">
    <location>
        <begin position="31"/>
        <end position="43"/>
    </location>
</feature>
<proteinExistence type="predicted"/>
<organism evidence="2 3">
    <name type="scientific">Acidiphilium multivorum (strain DSM 11245 / JCM 8867 / NBRC 100883 / AIU 301)</name>
    <dbReference type="NCBI Taxonomy" id="926570"/>
    <lineage>
        <taxon>Bacteria</taxon>
        <taxon>Pseudomonadati</taxon>
        <taxon>Pseudomonadota</taxon>
        <taxon>Alphaproteobacteria</taxon>
        <taxon>Acetobacterales</taxon>
        <taxon>Acidocellaceae</taxon>
        <taxon>Acidiphilium</taxon>
    </lineage>
</organism>
<evidence type="ECO:0000313" key="3">
    <source>
        <dbReference type="Proteomes" id="UP000007100"/>
    </source>
</evidence>
<feature type="compositionally biased region" description="Basic and acidic residues" evidence="1">
    <location>
        <begin position="1"/>
        <end position="14"/>
    </location>
</feature>
<gene>
    <name evidence="2" type="ordered locus">ACMV_20230</name>
</gene>
<dbReference type="HOGENOM" id="CLU_2314045_0_0_5"/>
<name>F0J010_ACIMA</name>